<dbReference type="EMBL" id="WTYR01000001">
    <property type="protein sequence ID" value="MXP09153.1"/>
    <property type="molecule type" value="Genomic_DNA"/>
</dbReference>
<dbReference type="RefSeq" id="WP_160615765.1">
    <property type="nucleotide sequence ID" value="NZ_WTYR01000001.1"/>
</dbReference>
<protein>
    <submittedName>
        <fullName evidence="2">Uncharacterized protein</fullName>
    </submittedName>
</protein>
<accession>A0A6I4U2I7</accession>
<gene>
    <name evidence="2" type="ORF">GRI68_03050</name>
</gene>
<comment type="caution">
    <text evidence="2">The sequence shown here is derived from an EMBL/GenBank/DDBJ whole genome shotgun (WGS) entry which is preliminary data.</text>
</comment>
<dbReference type="OrthoDB" id="9781059at2"/>
<evidence type="ECO:0000256" key="1">
    <source>
        <dbReference type="SAM" id="SignalP"/>
    </source>
</evidence>
<sequence>MAVRIVLSLLFAWLCIAPANAEETSTAPFVVSLYGAEARVCVDSAASEPDFASHECRTQSLGRVDPQGRQLWIALPFHVPGAMLSRSEPLGLFVRAKASSAIWLNGEPLGTNGLPAATKVDEIPGLMDVVFFVPPDMLRPGANRLVVRMSALHGGMKLS</sequence>
<keyword evidence="3" id="KW-1185">Reference proteome</keyword>
<feature type="chain" id="PRO_5026114973" evidence="1">
    <location>
        <begin position="22"/>
        <end position="159"/>
    </location>
</feature>
<evidence type="ECO:0000313" key="3">
    <source>
        <dbReference type="Proteomes" id="UP000429229"/>
    </source>
</evidence>
<feature type="signal peptide" evidence="1">
    <location>
        <begin position="1"/>
        <end position="21"/>
    </location>
</feature>
<organism evidence="2 3">
    <name type="scientific">Alteriqipengyuania halimionae</name>
    <dbReference type="NCBI Taxonomy" id="1926630"/>
    <lineage>
        <taxon>Bacteria</taxon>
        <taxon>Pseudomonadati</taxon>
        <taxon>Pseudomonadota</taxon>
        <taxon>Alphaproteobacteria</taxon>
        <taxon>Sphingomonadales</taxon>
        <taxon>Erythrobacteraceae</taxon>
        <taxon>Alteriqipengyuania</taxon>
    </lineage>
</organism>
<reference evidence="2 3" key="1">
    <citation type="submission" date="2019-12" db="EMBL/GenBank/DDBJ databases">
        <title>Genomic-based taxomic classification of the family Erythrobacteraceae.</title>
        <authorList>
            <person name="Xu L."/>
        </authorList>
    </citation>
    <scope>NUCLEOTIDE SEQUENCE [LARGE SCALE GENOMIC DNA]</scope>
    <source>
        <strain evidence="2 3">LMG 29519</strain>
    </source>
</reference>
<proteinExistence type="predicted"/>
<dbReference type="Proteomes" id="UP000429229">
    <property type="component" value="Unassembled WGS sequence"/>
</dbReference>
<name>A0A6I4U2I7_9SPHN</name>
<keyword evidence="1" id="KW-0732">Signal</keyword>
<evidence type="ECO:0000313" key="2">
    <source>
        <dbReference type="EMBL" id="MXP09153.1"/>
    </source>
</evidence>
<dbReference type="AlphaFoldDB" id="A0A6I4U2I7"/>